<name>A0A6A6G642_9PEZI</name>
<keyword evidence="3" id="KW-1185">Reference proteome</keyword>
<proteinExistence type="predicted"/>
<gene>
    <name evidence="2" type="ORF">BDZ85DRAFT_266386</name>
</gene>
<organism evidence="2 3">
    <name type="scientific">Elsinoe ampelina</name>
    <dbReference type="NCBI Taxonomy" id="302913"/>
    <lineage>
        <taxon>Eukaryota</taxon>
        <taxon>Fungi</taxon>
        <taxon>Dikarya</taxon>
        <taxon>Ascomycota</taxon>
        <taxon>Pezizomycotina</taxon>
        <taxon>Dothideomycetes</taxon>
        <taxon>Dothideomycetidae</taxon>
        <taxon>Myriangiales</taxon>
        <taxon>Elsinoaceae</taxon>
        <taxon>Elsinoe</taxon>
    </lineage>
</organism>
<dbReference type="Proteomes" id="UP000799538">
    <property type="component" value="Unassembled WGS sequence"/>
</dbReference>
<sequence>MRFLTPTSALFEPSGSLSQSRHRKSSPKGCAPLWGSSRTRSSRCWTSKGSPSRFSGRRSYLIYSGCSEGTQGRTDQGAGASVRCTVKGA</sequence>
<evidence type="ECO:0000256" key="1">
    <source>
        <dbReference type="SAM" id="MobiDB-lite"/>
    </source>
</evidence>
<reference evidence="3" key="1">
    <citation type="journal article" date="2020" name="Stud. Mycol.">
        <title>101 Dothideomycetes genomes: A test case for predicting lifestyles and emergence of pathogens.</title>
        <authorList>
            <person name="Haridas S."/>
            <person name="Albert R."/>
            <person name="Binder M."/>
            <person name="Bloem J."/>
            <person name="LaButti K."/>
            <person name="Salamov A."/>
            <person name="Andreopoulos B."/>
            <person name="Baker S."/>
            <person name="Barry K."/>
            <person name="Bills G."/>
            <person name="Bluhm B."/>
            <person name="Cannon C."/>
            <person name="Castanera R."/>
            <person name="Culley D."/>
            <person name="Daum C."/>
            <person name="Ezra D."/>
            <person name="Gonzalez J."/>
            <person name="Henrissat B."/>
            <person name="Kuo A."/>
            <person name="Liang C."/>
            <person name="Lipzen A."/>
            <person name="Lutzoni F."/>
            <person name="Magnuson J."/>
            <person name="Mondo S."/>
            <person name="Nolan M."/>
            <person name="Ohm R."/>
            <person name="Pangilinan J."/>
            <person name="Park H.-J."/>
            <person name="Ramirez L."/>
            <person name="Alfaro M."/>
            <person name="Sun H."/>
            <person name="Tritt A."/>
            <person name="Yoshinaga Y."/>
            <person name="Zwiers L.-H."/>
            <person name="Turgeon B."/>
            <person name="Goodwin S."/>
            <person name="Spatafora J."/>
            <person name="Crous P."/>
            <person name="Grigoriev I."/>
        </authorList>
    </citation>
    <scope>NUCLEOTIDE SEQUENCE [LARGE SCALE GENOMIC DNA]</scope>
    <source>
        <strain evidence="3">CECT 20119</strain>
    </source>
</reference>
<evidence type="ECO:0000313" key="3">
    <source>
        <dbReference type="Proteomes" id="UP000799538"/>
    </source>
</evidence>
<feature type="region of interest" description="Disordered" evidence="1">
    <location>
        <begin position="69"/>
        <end position="89"/>
    </location>
</feature>
<protein>
    <submittedName>
        <fullName evidence="2">Uncharacterized protein</fullName>
    </submittedName>
</protein>
<evidence type="ECO:0000313" key="2">
    <source>
        <dbReference type="EMBL" id="KAF2221157.1"/>
    </source>
</evidence>
<feature type="region of interest" description="Disordered" evidence="1">
    <location>
        <begin position="1"/>
        <end position="54"/>
    </location>
</feature>
<dbReference type="EMBL" id="ML992511">
    <property type="protein sequence ID" value="KAF2221157.1"/>
    <property type="molecule type" value="Genomic_DNA"/>
</dbReference>
<feature type="compositionally biased region" description="Polar residues" evidence="1">
    <location>
        <begin position="44"/>
        <end position="53"/>
    </location>
</feature>
<dbReference type="AlphaFoldDB" id="A0A6A6G642"/>
<accession>A0A6A6G642</accession>